<dbReference type="Pfam" id="PF02154">
    <property type="entry name" value="FliM"/>
    <property type="match status" value="1"/>
</dbReference>
<evidence type="ECO:0000313" key="12">
    <source>
        <dbReference type="EMBL" id="OAH53771.1"/>
    </source>
</evidence>
<dbReference type="EMBL" id="LQWZ01000035">
    <property type="protein sequence ID" value="OAH53771.1"/>
    <property type="molecule type" value="Genomic_DNA"/>
</dbReference>
<dbReference type="GO" id="GO:0071978">
    <property type="term" value="P:bacterial-type flagellum-dependent swarming motility"/>
    <property type="evidence" value="ECO:0007669"/>
    <property type="project" value="TreeGrafter"/>
</dbReference>
<dbReference type="OrthoDB" id="9806941at2"/>
<evidence type="ECO:0000256" key="7">
    <source>
        <dbReference type="ARBA" id="ARBA00022779"/>
    </source>
</evidence>
<dbReference type="Gene3D" id="3.40.1550.10">
    <property type="entry name" value="CheC-like"/>
    <property type="match status" value="1"/>
</dbReference>
<comment type="caution">
    <text evidence="12">The sequence shown here is derived from an EMBL/GenBank/DDBJ whole genome shotgun (WGS) entry which is preliminary data.</text>
</comment>
<evidence type="ECO:0000256" key="2">
    <source>
        <dbReference type="ARBA" id="ARBA00004202"/>
    </source>
</evidence>
<evidence type="ECO:0000256" key="6">
    <source>
        <dbReference type="ARBA" id="ARBA00022500"/>
    </source>
</evidence>
<accession>A0A177KMG8</accession>
<dbReference type="NCBIfam" id="TIGR01397">
    <property type="entry name" value="fliM_switch"/>
    <property type="match status" value="1"/>
</dbReference>
<evidence type="ECO:0000256" key="3">
    <source>
        <dbReference type="ARBA" id="ARBA00011049"/>
    </source>
</evidence>
<dbReference type="GO" id="GO:0009425">
    <property type="term" value="C:bacterial-type flagellum basal body"/>
    <property type="evidence" value="ECO:0007669"/>
    <property type="project" value="UniProtKB-SubCell"/>
</dbReference>
<dbReference type="Proteomes" id="UP000077271">
    <property type="component" value="Unassembled WGS sequence"/>
</dbReference>
<evidence type="ECO:0000259" key="11">
    <source>
        <dbReference type="Pfam" id="PF01052"/>
    </source>
</evidence>
<keyword evidence="5" id="KW-1003">Cell membrane</keyword>
<dbReference type="GO" id="GO:0003774">
    <property type="term" value="F:cytoskeletal motor activity"/>
    <property type="evidence" value="ECO:0007669"/>
    <property type="project" value="InterPro"/>
</dbReference>
<dbReference type="SUPFAM" id="SSF103039">
    <property type="entry name" value="CheC-like"/>
    <property type="match status" value="1"/>
</dbReference>
<dbReference type="PIRSF" id="PIRSF002888">
    <property type="entry name" value="FliM"/>
    <property type="match status" value="1"/>
</dbReference>
<keyword evidence="12" id="KW-0282">Flagellum</keyword>
<evidence type="ECO:0000256" key="5">
    <source>
        <dbReference type="ARBA" id="ARBA00022475"/>
    </source>
</evidence>
<dbReference type="RefSeq" id="WP_018392357.1">
    <property type="nucleotide sequence ID" value="NZ_LQWZ01000035.1"/>
</dbReference>
<dbReference type="InterPro" id="IPR028976">
    <property type="entry name" value="CheC-like_sf"/>
</dbReference>
<dbReference type="PANTHER" id="PTHR30034:SF6">
    <property type="entry name" value="YOP PROTEINS TRANSLOCATION PROTEIN Q"/>
    <property type="match status" value="1"/>
</dbReference>
<evidence type="ECO:0000256" key="4">
    <source>
        <dbReference type="ARBA" id="ARBA00021898"/>
    </source>
</evidence>
<keyword evidence="8" id="KW-0472">Membrane</keyword>
<dbReference type="Gene3D" id="2.30.330.10">
    <property type="entry name" value="SpoA-like"/>
    <property type="match status" value="1"/>
</dbReference>
<name>A0A177KMG8_9BACI</name>
<keyword evidence="6" id="KW-0145">Chemotaxis</keyword>
<protein>
    <recommendedName>
        <fullName evidence="4 10">Flagellar motor switch protein FliM</fullName>
    </recommendedName>
</protein>
<evidence type="ECO:0000313" key="13">
    <source>
        <dbReference type="Proteomes" id="UP000077271"/>
    </source>
</evidence>
<gene>
    <name evidence="12" type="ORF">AWH48_10870</name>
</gene>
<dbReference type="CDD" id="cd17908">
    <property type="entry name" value="FliM"/>
    <property type="match status" value="1"/>
</dbReference>
<sequence length="333" mass="37699">MSGEILSQNEIDALLSALSTGEMDAEELKKEEEEKKVKVYDFKRALRFSKDQIRSLTRMHDNFARILTTFFAAQLRTYVQVDVVSADQIPYEEFIRSIPNRTILNVFEVPPLEGRILMEVNPNVAYSMLDRLLGGRGVGVNKIENLTEIESRIMSNMFDRAFENYREAWANVVEIDPIATDFEVNPQFLQMVSPNETVVVISLNTTIGETTGMINICIPHVVLEPIIPKLSVQYWMQNPDNKEHSPEDIQSLEKRIRQANLPVIAELGESDITIEEFLLLAEGDIIELNTLIDAPLTIKVGSVPKFTAQPGRVNRKVAVQVLDYMKGGDNDDE</sequence>
<keyword evidence="9" id="KW-0975">Bacterial flagellum</keyword>
<organism evidence="12 13">
    <name type="scientific">Domibacillus aminovorans</name>
    <dbReference type="NCBI Taxonomy" id="29332"/>
    <lineage>
        <taxon>Bacteria</taxon>
        <taxon>Bacillati</taxon>
        <taxon>Bacillota</taxon>
        <taxon>Bacilli</taxon>
        <taxon>Bacillales</taxon>
        <taxon>Bacillaceae</taxon>
        <taxon>Domibacillus</taxon>
    </lineage>
</organism>
<feature type="domain" description="Flagellar motor switch protein FliN-like C-terminal" evidence="11">
    <location>
        <begin position="255"/>
        <end position="323"/>
    </location>
</feature>
<evidence type="ECO:0000256" key="9">
    <source>
        <dbReference type="ARBA" id="ARBA00023143"/>
    </source>
</evidence>
<evidence type="ECO:0000256" key="10">
    <source>
        <dbReference type="NCBIfam" id="TIGR01397"/>
    </source>
</evidence>
<evidence type="ECO:0000256" key="1">
    <source>
        <dbReference type="ARBA" id="ARBA00004117"/>
    </source>
</evidence>
<proteinExistence type="inferred from homology"/>
<reference evidence="12 13" key="1">
    <citation type="submission" date="2016-01" db="EMBL/GenBank/DDBJ databases">
        <title>Investigation of taxonomic status of Bacillus aminovorans.</title>
        <authorList>
            <person name="Verma A."/>
            <person name="Pal Y."/>
            <person name="Krishnamurthi S."/>
        </authorList>
    </citation>
    <scope>NUCLEOTIDE SEQUENCE [LARGE SCALE GENOMIC DNA]</scope>
    <source>
        <strain evidence="12 13">DSM 4337</strain>
    </source>
</reference>
<comment type="similarity">
    <text evidence="3">Belongs to the FliM family.</text>
</comment>
<dbReference type="InterPro" id="IPR036429">
    <property type="entry name" value="SpoA-like_sf"/>
</dbReference>
<dbReference type="InterPro" id="IPR001543">
    <property type="entry name" value="FliN-like_C"/>
</dbReference>
<dbReference type="Pfam" id="PF01052">
    <property type="entry name" value="FliMN_C"/>
    <property type="match status" value="1"/>
</dbReference>
<dbReference type="PANTHER" id="PTHR30034">
    <property type="entry name" value="FLAGELLAR MOTOR SWITCH PROTEIN FLIM"/>
    <property type="match status" value="1"/>
</dbReference>
<dbReference type="GO" id="GO:0005886">
    <property type="term" value="C:plasma membrane"/>
    <property type="evidence" value="ECO:0007669"/>
    <property type="project" value="UniProtKB-SubCell"/>
</dbReference>
<comment type="subcellular location">
    <subcellularLocation>
        <location evidence="1">Bacterial flagellum basal body</location>
    </subcellularLocation>
    <subcellularLocation>
        <location evidence="2">Cell membrane</location>
        <topology evidence="2">Peripheral membrane protein</topology>
    </subcellularLocation>
</comment>
<keyword evidence="12" id="KW-0969">Cilium</keyword>
<keyword evidence="7" id="KW-0283">Flagellar rotation</keyword>
<keyword evidence="12" id="KW-0966">Cell projection</keyword>
<dbReference type="SUPFAM" id="SSF101801">
    <property type="entry name" value="Surface presentation of antigens (SPOA)"/>
    <property type="match status" value="1"/>
</dbReference>
<dbReference type="AlphaFoldDB" id="A0A177KMG8"/>
<evidence type="ECO:0000256" key="8">
    <source>
        <dbReference type="ARBA" id="ARBA00023136"/>
    </source>
</evidence>
<dbReference type="GO" id="GO:0050918">
    <property type="term" value="P:positive chemotaxis"/>
    <property type="evidence" value="ECO:0007669"/>
    <property type="project" value="TreeGrafter"/>
</dbReference>
<dbReference type="PRINTS" id="PR00955">
    <property type="entry name" value="FLGMOTORFLIM"/>
</dbReference>
<dbReference type="InterPro" id="IPR001689">
    <property type="entry name" value="Flag_FliM"/>
</dbReference>